<dbReference type="RefSeq" id="WP_078637811.1">
    <property type="nucleotide sequence ID" value="NZ_JBFACJ010000044.1"/>
</dbReference>
<sequence length="71" mass="7657">MIDTTAQPRWQVVSTRSGRYSVWPAARQVPDGWTAAGCAGDKPECLAWIAEHWTDERSAGVGAAGARAESR</sequence>
<evidence type="ECO:0000313" key="2">
    <source>
        <dbReference type="EMBL" id="MFF9887709.1"/>
    </source>
</evidence>
<evidence type="ECO:0000259" key="1">
    <source>
        <dbReference type="SMART" id="SM00923"/>
    </source>
</evidence>
<dbReference type="PANTHER" id="PTHR38444">
    <property type="entry name" value="ENTEROBACTIN BIOSYNTHESIS PROTEIN YBDZ"/>
    <property type="match status" value="1"/>
</dbReference>
<name>A0ABW6ZBF4_9ACTN</name>
<dbReference type="Gene3D" id="3.90.820.10">
    <property type="entry name" value="Structural Genomics, Unknown Function 30-nov-00 1gh9 Mol_id"/>
    <property type="match status" value="1"/>
</dbReference>
<dbReference type="Proteomes" id="UP001603418">
    <property type="component" value="Unassembled WGS sequence"/>
</dbReference>
<dbReference type="PANTHER" id="PTHR38444:SF1">
    <property type="entry name" value="ENTEROBACTIN BIOSYNTHESIS PROTEIN YBDZ"/>
    <property type="match status" value="1"/>
</dbReference>
<proteinExistence type="predicted"/>
<reference evidence="2 3" key="1">
    <citation type="submission" date="2024-10" db="EMBL/GenBank/DDBJ databases">
        <title>The Natural Products Discovery Center: Release of the First 8490 Sequenced Strains for Exploring Actinobacteria Biosynthetic Diversity.</title>
        <authorList>
            <person name="Kalkreuter E."/>
            <person name="Kautsar S.A."/>
            <person name="Yang D."/>
            <person name="Bader C.D."/>
            <person name="Teijaro C.N."/>
            <person name="Fluegel L."/>
            <person name="Davis C.M."/>
            <person name="Simpson J.R."/>
            <person name="Lauterbach L."/>
            <person name="Steele A.D."/>
            <person name="Gui C."/>
            <person name="Meng S."/>
            <person name="Li G."/>
            <person name="Viehrig K."/>
            <person name="Ye F."/>
            <person name="Su P."/>
            <person name="Kiefer A.F."/>
            <person name="Nichols A."/>
            <person name="Cepeda A.J."/>
            <person name="Yan W."/>
            <person name="Fan B."/>
            <person name="Jiang Y."/>
            <person name="Adhikari A."/>
            <person name="Zheng C.-J."/>
            <person name="Schuster L."/>
            <person name="Cowan T.M."/>
            <person name="Smanski M.J."/>
            <person name="Chevrette M.G."/>
            <person name="De Carvalho L.P.S."/>
            <person name="Shen B."/>
        </authorList>
    </citation>
    <scope>NUCLEOTIDE SEQUENCE [LARGE SCALE GENOMIC DNA]</scope>
    <source>
        <strain evidence="2 3">NPDC013366</strain>
    </source>
</reference>
<feature type="domain" description="MbtH-like" evidence="1">
    <location>
        <begin position="1"/>
        <end position="51"/>
    </location>
</feature>
<dbReference type="SUPFAM" id="SSF160582">
    <property type="entry name" value="MbtH-like"/>
    <property type="match status" value="1"/>
</dbReference>
<gene>
    <name evidence="2" type="ORF">ACF1HC_40065</name>
</gene>
<dbReference type="InterPro" id="IPR005153">
    <property type="entry name" value="MbtH-like_dom"/>
</dbReference>
<organism evidence="2 3">
    <name type="scientific">Streptomyces eurythermus</name>
    <dbReference type="NCBI Taxonomy" id="42237"/>
    <lineage>
        <taxon>Bacteria</taxon>
        <taxon>Bacillati</taxon>
        <taxon>Actinomycetota</taxon>
        <taxon>Actinomycetes</taxon>
        <taxon>Kitasatosporales</taxon>
        <taxon>Streptomycetaceae</taxon>
        <taxon>Streptomyces</taxon>
    </lineage>
</organism>
<dbReference type="InterPro" id="IPR037407">
    <property type="entry name" value="MLP_fam"/>
</dbReference>
<dbReference type="EMBL" id="JBICBM010000036">
    <property type="protein sequence ID" value="MFF9887709.1"/>
    <property type="molecule type" value="Genomic_DNA"/>
</dbReference>
<dbReference type="Pfam" id="PF03621">
    <property type="entry name" value="MbtH"/>
    <property type="match status" value="1"/>
</dbReference>
<keyword evidence="3" id="KW-1185">Reference proteome</keyword>
<protein>
    <submittedName>
        <fullName evidence="2">MbtH family NRPS accessory protein</fullName>
    </submittedName>
</protein>
<accession>A0ABW6ZBF4</accession>
<dbReference type="InterPro" id="IPR038020">
    <property type="entry name" value="MbtH-like_sf"/>
</dbReference>
<evidence type="ECO:0000313" key="3">
    <source>
        <dbReference type="Proteomes" id="UP001603418"/>
    </source>
</evidence>
<dbReference type="SMART" id="SM00923">
    <property type="entry name" value="MbtH"/>
    <property type="match status" value="1"/>
</dbReference>
<comment type="caution">
    <text evidence="2">The sequence shown here is derived from an EMBL/GenBank/DDBJ whole genome shotgun (WGS) entry which is preliminary data.</text>
</comment>